<dbReference type="AlphaFoldDB" id="A0A6L2JAI1"/>
<keyword evidence="1" id="KW-1133">Transmembrane helix</keyword>
<dbReference type="EMBL" id="BKCJ010000500">
    <property type="protein sequence ID" value="GEU33750.1"/>
    <property type="molecule type" value="Genomic_DNA"/>
</dbReference>
<organism evidence="2">
    <name type="scientific">Tanacetum cinerariifolium</name>
    <name type="common">Dalmatian daisy</name>
    <name type="synonym">Chrysanthemum cinerariifolium</name>
    <dbReference type="NCBI Taxonomy" id="118510"/>
    <lineage>
        <taxon>Eukaryota</taxon>
        <taxon>Viridiplantae</taxon>
        <taxon>Streptophyta</taxon>
        <taxon>Embryophyta</taxon>
        <taxon>Tracheophyta</taxon>
        <taxon>Spermatophyta</taxon>
        <taxon>Magnoliopsida</taxon>
        <taxon>eudicotyledons</taxon>
        <taxon>Gunneridae</taxon>
        <taxon>Pentapetalae</taxon>
        <taxon>asterids</taxon>
        <taxon>campanulids</taxon>
        <taxon>Asterales</taxon>
        <taxon>Asteraceae</taxon>
        <taxon>Asteroideae</taxon>
        <taxon>Anthemideae</taxon>
        <taxon>Anthemidinae</taxon>
        <taxon>Tanacetum</taxon>
    </lineage>
</organism>
<proteinExistence type="predicted"/>
<reference evidence="2" key="1">
    <citation type="journal article" date="2019" name="Sci. Rep.">
        <title>Draft genome of Tanacetum cinerariifolium, the natural source of mosquito coil.</title>
        <authorList>
            <person name="Yamashiro T."/>
            <person name="Shiraishi A."/>
            <person name="Satake H."/>
            <person name="Nakayama K."/>
        </authorList>
    </citation>
    <scope>NUCLEOTIDE SEQUENCE</scope>
</reference>
<dbReference type="GO" id="GO:0003964">
    <property type="term" value="F:RNA-directed DNA polymerase activity"/>
    <property type="evidence" value="ECO:0007669"/>
    <property type="project" value="UniProtKB-KW"/>
</dbReference>
<evidence type="ECO:0000313" key="2">
    <source>
        <dbReference type="EMBL" id="GEU33750.1"/>
    </source>
</evidence>
<accession>A0A6L2JAI1</accession>
<keyword evidence="2" id="KW-0548">Nucleotidyltransferase</keyword>
<keyword evidence="2" id="KW-0695">RNA-directed DNA polymerase</keyword>
<keyword evidence="2" id="KW-0808">Transferase</keyword>
<gene>
    <name evidence="2" type="ORF">Tci_005728</name>
</gene>
<keyword evidence="1" id="KW-0812">Transmembrane</keyword>
<keyword evidence="1" id="KW-0472">Membrane</keyword>
<name>A0A6L2JAI1_TANCI</name>
<comment type="caution">
    <text evidence="2">The sequence shown here is derived from an EMBL/GenBank/DDBJ whole genome shotgun (WGS) entry which is preliminary data.</text>
</comment>
<sequence length="152" mass="17343">MLKVEASKEENAPAKMLRDVRTIIMDVAYAMIYSVYSGADKMYYDLRKMKSVDGSHLIQATTDKVILIKESIKAARVRQKSYADNRRKLLEFEEGDRVLLKVSPWKGVIRFGKKEGYAYPVLCGSLDRKGTPTLLCVVSLDRRDHVQENVVL</sequence>
<protein>
    <submittedName>
        <fullName evidence="2">Putative reverse transcriptase domain-containing protein</fullName>
    </submittedName>
</protein>
<feature type="transmembrane region" description="Helical" evidence="1">
    <location>
        <begin position="20"/>
        <end position="39"/>
    </location>
</feature>
<evidence type="ECO:0000256" key="1">
    <source>
        <dbReference type="SAM" id="Phobius"/>
    </source>
</evidence>